<evidence type="ECO:0000256" key="1">
    <source>
        <dbReference type="SAM" id="SignalP"/>
    </source>
</evidence>
<evidence type="ECO:0000313" key="2">
    <source>
        <dbReference type="EMBL" id="KTC81866.1"/>
    </source>
</evidence>
<proteinExistence type="predicted"/>
<sequence length="152" mass="17615">MEKRSIRHTTMLAACLGCFSCLVSTFIFADPSSQVVRLSYLNGTLSFLSFKERQQILLKNGSNPWSPLQSYKMATKKNFNDVFQKVEPKNKKNFNDVFQKVEPKNKKNFNDVFQKVEPKNKKSINDVFQKVEPKNKKSINDIFQKVESDNPI</sequence>
<feature type="chain" id="PRO_5016573249" description="Secreted protein" evidence="1">
    <location>
        <begin position="30"/>
        <end position="152"/>
    </location>
</feature>
<dbReference type="EMBL" id="UGNX01000001">
    <property type="protein sequence ID" value="STX34645.1"/>
    <property type="molecule type" value="Genomic_DNA"/>
</dbReference>
<reference evidence="3 5" key="2">
    <citation type="submission" date="2018-06" db="EMBL/GenBank/DDBJ databases">
        <authorList>
            <consortium name="Pathogen Informatics"/>
            <person name="Doyle S."/>
        </authorList>
    </citation>
    <scope>NUCLEOTIDE SEQUENCE [LARGE SCALE GENOMIC DNA]</scope>
    <source>
        <strain evidence="3 5">NCTC12438</strain>
    </source>
</reference>
<name>A0A378IIW7_9GAMM</name>
<dbReference type="AlphaFoldDB" id="A0A378IIW7"/>
<dbReference type="Proteomes" id="UP000255316">
    <property type="component" value="Unassembled WGS sequence"/>
</dbReference>
<gene>
    <name evidence="2" type="ORF">Lcin_2936</name>
    <name evidence="3" type="ORF">NCTC12438_01249</name>
</gene>
<feature type="signal peptide" evidence="1">
    <location>
        <begin position="1"/>
        <end position="29"/>
    </location>
</feature>
<organism evidence="3 5">
    <name type="scientific">Legionella cincinnatiensis</name>
    <dbReference type="NCBI Taxonomy" id="28085"/>
    <lineage>
        <taxon>Bacteria</taxon>
        <taxon>Pseudomonadati</taxon>
        <taxon>Pseudomonadota</taxon>
        <taxon>Gammaproteobacteria</taxon>
        <taxon>Legionellales</taxon>
        <taxon>Legionellaceae</taxon>
        <taxon>Legionella</taxon>
    </lineage>
</organism>
<keyword evidence="4" id="KW-1185">Reference proteome</keyword>
<evidence type="ECO:0008006" key="6">
    <source>
        <dbReference type="Google" id="ProtNLM"/>
    </source>
</evidence>
<evidence type="ECO:0000313" key="4">
    <source>
        <dbReference type="Proteomes" id="UP000054854"/>
    </source>
</evidence>
<evidence type="ECO:0000313" key="3">
    <source>
        <dbReference type="EMBL" id="STX34645.1"/>
    </source>
</evidence>
<evidence type="ECO:0000313" key="5">
    <source>
        <dbReference type="Proteomes" id="UP000255316"/>
    </source>
</evidence>
<reference evidence="2 4" key="1">
    <citation type="submission" date="2015-11" db="EMBL/GenBank/DDBJ databases">
        <title>Genomic analysis of 38 Legionella species identifies large and diverse effector repertoires.</title>
        <authorList>
            <person name="Burstein D."/>
            <person name="Amaro F."/>
            <person name="Zusman T."/>
            <person name="Lifshitz Z."/>
            <person name="Cohen O."/>
            <person name="Gilbert J.A."/>
            <person name="Pupko T."/>
            <person name="Shuman H.A."/>
            <person name="Segal G."/>
        </authorList>
    </citation>
    <scope>NUCLEOTIDE SEQUENCE [LARGE SCALE GENOMIC DNA]</scope>
    <source>
        <strain evidence="2 4">CDC#72-OH-14</strain>
    </source>
</reference>
<keyword evidence="1" id="KW-0732">Signal</keyword>
<accession>A0A378IIW7</accession>
<dbReference type="RefSeq" id="WP_058466053.1">
    <property type="nucleotide sequence ID" value="NZ_LNXX01000047.1"/>
</dbReference>
<protein>
    <recommendedName>
        <fullName evidence="6">Secreted protein</fullName>
    </recommendedName>
</protein>
<dbReference type="EMBL" id="LNXX01000047">
    <property type="protein sequence ID" value="KTC81866.1"/>
    <property type="molecule type" value="Genomic_DNA"/>
</dbReference>
<dbReference type="Proteomes" id="UP000054854">
    <property type="component" value="Unassembled WGS sequence"/>
</dbReference>